<reference evidence="1 2" key="1">
    <citation type="journal article" date="2009" name="Stand. Genomic Sci.">
        <title>Complete genome sequence of Acidimicrobium ferrooxidans type strain (ICP).</title>
        <authorList>
            <person name="Clum A."/>
            <person name="Nolan M."/>
            <person name="Lang E."/>
            <person name="Glavina Del Rio T."/>
            <person name="Tice H."/>
            <person name="Copeland A."/>
            <person name="Cheng J.F."/>
            <person name="Lucas S."/>
            <person name="Chen F."/>
            <person name="Bruce D."/>
            <person name="Goodwin L."/>
            <person name="Pitluck S."/>
            <person name="Ivanova N."/>
            <person name="Mavrommatis K."/>
            <person name="Mikhailova N."/>
            <person name="Pati A."/>
            <person name="Chen A."/>
            <person name="Palaniappan K."/>
            <person name="Goker M."/>
            <person name="Spring S."/>
            <person name="Land M."/>
            <person name="Hauser L."/>
            <person name="Chang Y.J."/>
            <person name="Jeffries C.C."/>
            <person name="Chain P."/>
            <person name="Bristow J."/>
            <person name="Eisen J.A."/>
            <person name="Markowitz V."/>
            <person name="Hugenholtz P."/>
            <person name="Kyrpides N.C."/>
            <person name="Klenk H.P."/>
            <person name="Lapidus A."/>
        </authorList>
    </citation>
    <scope>NUCLEOTIDE SEQUENCE [LARGE SCALE GENOMIC DNA]</scope>
    <source>
        <strain evidence="2">DSM 10331 / JCM 15462 / NBRC 103882 / ICP</strain>
    </source>
</reference>
<dbReference type="eggNOG" id="ENOG5031DE4">
    <property type="taxonomic scope" value="Bacteria"/>
</dbReference>
<dbReference type="AlphaFoldDB" id="C7M2S2"/>
<evidence type="ECO:0000313" key="2">
    <source>
        <dbReference type="Proteomes" id="UP000000771"/>
    </source>
</evidence>
<sequence length="77" mass="8442">MQVRIGIAQSPRELELELAEESDQAAVAQAVDAAIEAGTGVLWLEDRRGRRIGVPVERIAFVELGPDRNQRSVGFRA</sequence>
<name>C7M2S2_ACIFD</name>
<organism evidence="1 2">
    <name type="scientific">Acidimicrobium ferrooxidans (strain DSM 10331 / JCM 15462 / NBRC 103882 / ICP)</name>
    <dbReference type="NCBI Taxonomy" id="525909"/>
    <lineage>
        <taxon>Bacteria</taxon>
        <taxon>Bacillati</taxon>
        <taxon>Actinomycetota</taxon>
        <taxon>Acidimicrobiia</taxon>
        <taxon>Acidimicrobiales</taxon>
        <taxon>Acidimicrobiaceae</taxon>
        <taxon>Acidimicrobium</taxon>
    </lineage>
</organism>
<accession>C7M2S2</accession>
<keyword evidence="2" id="KW-1185">Reference proteome</keyword>
<evidence type="ECO:0000313" key="1">
    <source>
        <dbReference type="EMBL" id="ACU53316.1"/>
    </source>
</evidence>
<dbReference type="Pfam" id="PF11305">
    <property type="entry name" value="DUF3107"/>
    <property type="match status" value="1"/>
</dbReference>
<dbReference type="Proteomes" id="UP000000771">
    <property type="component" value="Chromosome"/>
</dbReference>
<dbReference type="STRING" id="525909.Afer_0348"/>
<evidence type="ECO:0008006" key="3">
    <source>
        <dbReference type="Google" id="ProtNLM"/>
    </source>
</evidence>
<dbReference type="InterPro" id="IPR021456">
    <property type="entry name" value="DUF3107"/>
</dbReference>
<dbReference type="HOGENOM" id="CLU_168842_0_0_11"/>
<protein>
    <recommendedName>
        <fullName evidence="3">ATP-binding protein</fullName>
    </recommendedName>
</protein>
<dbReference type="RefSeq" id="WP_015797817.1">
    <property type="nucleotide sequence ID" value="NC_013124.1"/>
</dbReference>
<dbReference type="KEGG" id="afo:Afer_0348"/>
<dbReference type="EMBL" id="CP001631">
    <property type="protein sequence ID" value="ACU53316.1"/>
    <property type="molecule type" value="Genomic_DNA"/>
</dbReference>
<proteinExistence type="predicted"/>
<gene>
    <name evidence="1" type="ordered locus">Afer_0348</name>
</gene>